<name>A0A382AC78_9ZZZZ</name>
<protein>
    <submittedName>
        <fullName evidence="1">Uncharacterized protein</fullName>
    </submittedName>
</protein>
<gene>
    <name evidence="1" type="ORF">METZ01_LOCUS152014</name>
</gene>
<evidence type="ECO:0000313" key="1">
    <source>
        <dbReference type="EMBL" id="SVA99160.1"/>
    </source>
</evidence>
<dbReference type="AlphaFoldDB" id="A0A382AC78"/>
<sequence>MNIRQNGDLDFILESSLVPIYKERILKIKGLNIKINNDNYKQFGCTGDDDLIKNHSMEINGLRFCHFKFYNRILRNRSYKVRKEKKRKYGFCDYEKIKYFFETKKHLQYPFTNIPISTWGNFAVLM</sequence>
<organism evidence="1">
    <name type="scientific">marine metagenome</name>
    <dbReference type="NCBI Taxonomy" id="408172"/>
    <lineage>
        <taxon>unclassified sequences</taxon>
        <taxon>metagenomes</taxon>
        <taxon>ecological metagenomes</taxon>
    </lineage>
</organism>
<accession>A0A382AC78</accession>
<dbReference type="EMBL" id="UINC01024793">
    <property type="protein sequence ID" value="SVA99160.1"/>
    <property type="molecule type" value="Genomic_DNA"/>
</dbReference>
<reference evidence="1" key="1">
    <citation type="submission" date="2018-05" db="EMBL/GenBank/DDBJ databases">
        <authorList>
            <person name="Lanie J.A."/>
            <person name="Ng W.-L."/>
            <person name="Kazmierczak K.M."/>
            <person name="Andrzejewski T.M."/>
            <person name="Davidsen T.M."/>
            <person name="Wayne K.J."/>
            <person name="Tettelin H."/>
            <person name="Glass J.I."/>
            <person name="Rusch D."/>
            <person name="Podicherti R."/>
            <person name="Tsui H.-C.T."/>
            <person name="Winkler M.E."/>
        </authorList>
    </citation>
    <scope>NUCLEOTIDE SEQUENCE</scope>
</reference>
<proteinExistence type="predicted"/>